<feature type="domain" description="Nudix hydrolase" evidence="4">
    <location>
        <begin position="10"/>
        <end position="162"/>
    </location>
</feature>
<dbReference type="InterPro" id="IPR015797">
    <property type="entry name" value="NUDIX_hydrolase-like_dom_sf"/>
</dbReference>
<comment type="cofactor">
    <cofactor evidence="1">
        <name>Mn(2+)</name>
        <dbReference type="ChEBI" id="CHEBI:29035"/>
    </cofactor>
</comment>
<dbReference type="HAMAP" id="MF_00298">
    <property type="entry name" value="Nudix_RppH"/>
    <property type="match status" value="1"/>
</dbReference>
<dbReference type="GO" id="GO:0034432">
    <property type="term" value="F:bis(5'-adenosyl)-pentaphosphatase activity"/>
    <property type="evidence" value="ECO:0007669"/>
    <property type="project" value="TreeGrafter"/>
</dbReference>
<dbReference type="SUPFAM" id="SSF55811">
    <property type="entry name" value="Nudix"/>
    <property type="match status" value="1"/>
</dbReference>
<keyword evidence="6" id="KW-1185">Reference proteome</keyword>
<evidence type="ECO:0000313" key="5">
    <source>
        <dbReference type="EMBL" id="ESR25334.1"/>
    </source>
</evidence>
<reference evidence="5 6" key="1">
    <citation type="journal article" date="2014" name="Genome Announc.">
        <title>Draft Genome Sequence of Lutibaculum baratangense Strain AMV1T, Isolated from a Mud Volcano in Andamans, India.</title>
        <authorList>
            <person name="Singh A."/>
            <person name="Sreenivas A."/>
            <person name="Sathyanarayana Reddy G."/>
            <person name="Pinnaka A.K."/>
            <person name="Shivaji S."/>
        </authorList>
    </citation>
    <scope>NUCLEOTIDE SEQUENCE [LARGE SCALE GENOMIC DNA]</scope>
    <source>
        <strain evidence="5 6">AMV1</strain>
    </source>
</reference>
<evidence type="ECO:0000256" key="1">
    <source>
        <dbReference type="ARBA" id="ARBA00001936"/>
    </source>
</evidence>
<dbReference type="PATRIC" id="fig|631454.5.peg.1830"/>
<dbReference type="GO" id="GO:0008893">
    <property type="term" value="F:guanosine-3',5'-bis(diphosphate) 3'-diphosphatase activity"/>
    <property type="evidence" value="ECO:0007669"/>
    <property type="project" value="TreeGrafter"/>
</dbReference>
<feature type="short sequence motif" description="Nudix box" evidence="3">
    <location>
        <begin position="50"/>
        <end position="71"/>
    </location>
</feature>
<name>V4RJ40_9HYPH</name>
<evidence type="ECO:0000256" key="3">
    <source>
        <dbReference type="HAMAP-Rule" id="MF_00298"/>
    </source>
</evidence>
<protein>
    <recommendedName>
        <fullName evidence="3">RNA pyrophosphohydrolase</fullName>
        <ecNumber evidence="3">3.6.1.-</ecNumber>
    </recommendedName>
    <alternativeName>
        <fullName evidence="3">(Di)nucleoside polyphosphate hydrolase</fullName>
    </alternativeName>
</protein>
<dbReference type="AlphaFoldDB" id="V4RJ40"/>
<dbReference type="InterPro" id="IPR020476">
    <property type="entry name" value="Nudix_hydrolase"/>
</dbReference>
<accession>V4RJ40</accession>
<dbReference type="NCBIfam" id="NF001938">
    <property type="entry name" value="PRK00714.1-5"/>
    <property type="match status" value="1"/>
</dbReference>
<organism evidence="5 6">
    <name type="scientific">Lutibaculum baratangense AMV1</name>
    <dbReference type="NCBI Taxonomy" id="631454"/>
    <lineage>
        <taxon>Bacteria</taxon>
        <taxon>Pseudomonadati</taxon>
        <taxon>Pseudomonadota</taxon>
        <taxon>Alphaproteobacteria</taxon>
        <taxon>Hyphomicrobiales</taxon>
        <taxon>Tepidamorphaceae</taxon>
        <taxon>Lutibaculum</taxon>
    </lineage>
</organism>
<evidence type="ECO:0000256" key="2">
    <source>
        <dbReference type="ARBA" id="ARBA00022801"/>
    </source>
</evidence>
<comment type="caution">
    <text evidence="5">The sequence shown here is derived from an EMBL/GenBank/DDBJ whole genome shotgun (WGS) entry which is preliminary data.</text>
</comment>
<dbReference type="RefSeq" id="WP_023431992.1">
    <property type="nucleotide sequence ID" value="NZ_AWXZ01000023.1"/>
</dbReference>
<dbReference type="InterPro" id="IPR000086">
    <property type="entry name" value="NUDIX_hydrolase_dom"/>
</dbReference>
<dbReference type="EMBL" id="AWXZ01000023">
    <property type="protein sequence ID" value="ESR25334.1"/>
    <property type="molecule type" value="Genomic_DNA"/>
</dbReference>
<dbReference type="CDD" id="cd03671">
    <property type="entry name" value="NUDIX_Ap4A_hydrolase_plant_like"/>
    <property type="match status" value="1"/>
</dbReference>
<dbReference type="GO" id="GO:0019693">
    <property type="term" value="P:ribose phosphate metabolic process"/>
    <property type="evidence" value="ECO:0007669"/>
    <property type="project" value="TreeGrafter"/>
</dbReference>
<dbReference type="PROSITE" id="PS51462">
    <property type="entry name" value="NUDIX"/>
    <property type="match status" value="1"/>
</dbReference>
<dbReference type="eggNOG" id="COG0494">
    <property type="taxonomic scope" value="Bacteria"/>
</dbReference>
<comment type="cofactor">
    <cofactor evidence="3">
        <name>a divalent metal cation</name>
        <dbReference type="ChEBI" id="CHEBI:60240"/>
    </cofactor>
</comment>
<dbReference type="Proteomes" id="UP000017819">
    <property type="component" value="Unassembled WGS sequence"/>
</dbReference>
<dbReference type="PANTHER" id="PTHR11839:SF22">
    <property type="entry name" value="NUDIX HYDROLASE 26, CHLOROPLASTIC"/>
    <property type="match status" value="1"/>
</dbReference>
<dbReference type="PRINTS" id="PR00502">
    <property type="entry name" value="NUDIXFAMILY"/>
</dbReference>
<dbReference type="PANTHER" id="PTHR11839">
    <property type="entry name" value="UDP/ADP-SUGAR PYROPHOSPHATASE"/>
    <property type="match status" value="1"/>
</dbReference>
<dbReference type="Gene3D" id="3.90.79.10">
    <property type="entry name" value="Nucleoside Triphosphate Pyrophosphohydrolase"/>
    <property type="match status" value="1"/>
</dbReference>
<dbReference type="STRING" id="631454.N177_1851"/>
<dbReference type="Pfam" id="PF00293">
    <property type="entry name" value="NUDIX"/>
    <property type="match status" value="1"/>
</dbReference>
<comment type="function">
    <text evidence="3">Accelerates the degradation of transcripts by removing pyrophosphate from the 5'-end of triphosphorylated RNA, leading to a more labile monophosphorylated state that can stimulate subsequent ribonuclease cleavage.</text>
</comment>
<comment type="similarity">
    <text evidence="3">Belongs to the Nudix hydrolase family. RppH subfamily.</text>
</comment>
<evidence type="ECO:0000313" key="6">
    <source>
        <dbReference type="Proteomes" id="UP000017819"/>
    </source>
</evidence>
<sequence length="169" mass="19669">MSIVEPEQLPYRPCVGALVVNRDGLIFVGHRMDGPEEPEGPGTWWQMPQGGIDEGEDPRVAVFRELYEETSIRSVRIVAESEGWWLYDLPPELQGKAWGGRFRGQKQKWYAMRFEGEESEIDVVNVPDGHDAEFDRWQWVGPDELMNRVVPFKRDVYRRIVDELVPLIR</sequence>
<dbReference type="InterPro" id="IPR022927">
    <property type="entry name" value="RppH"/>
</dbReference>
<dbReference type="EC" id="3.6.1.-" evidence="3"/>
<gene>
    <name evidence="3" type="primary">rppH</name>
    <name evidence="3" type="synonym">nudH</name>
    <name evidence="5" type="ORF">N177_1851</name>
</gene>
<dbReference type="GO" id="GO:0006753">
    <property type="term" value="P:nucleoside phosphate metabolic process"/>
    <property type="evidence" value="ECO:0007669"/>
    <property type="project" value="TreeGrafter"/>
</dbReference>
<proteinExistence type="inferred from homology"/>
<evidence type="ECO:0000259" key="4">
    <source>
        <dbReference type="PROSITE" id="PS51462"/>
    </source>
</evidence>
<keyword evidence="2 3" id="KW-0378">Hydrolase</keyword>